<evidence type="ECO:0000256" key="1">
    <source>
        <dbReference type="SAM" id="MobiDB-lite"/>
    </source>
</evidence>
<sequence>MPNSLGLKRLAKREVRDPHTDCVKTGVFHPPGQARIDARPPP</sequence>
<gene>
    <name evidence="2" type="ORF">METZ01_LOCUS140481</name>
</gene>
<name>A0A381ZFV1_9ZZZZ</name>
<feature type="non-terminal residue" evidence="2">
    <location>
        <position position="42"/>
    </location>
</feature>
<dbReference type="EMBL" id="UINC01020998">
    <property type="protein sequence ID" value="SVA87627.1"/>
    <property type="molecule type" value="Genomic_DNA"/>
</dbReference>
<accession>A0A381ZFV1</accession>
<evidence type="ECO:0000313" key="2">
    <source>
        <dbReference type="EMBL" id="SVA87627.1"/>
    </source>
</evidence>
<dbReference type="AlphaFoldDB" id="A0A381ZFV1"/>
<organism evidence="2">
    <name type="scientific">marine metagenome</name>
    <dbReference type="NCBI Taxonomy" id="408172"/>
    <lineage>
        <taxon>unclassified sequences</taxon>
        <taxon>metagenomes</taxon>
        <taxon>ecological metagenomes</taxon>
    </lineage>
</organism>
<proteinExistence type="predicted"/>
<reference evidence="2" key="1">
    <citation type="submission" date="2018-05" db="EMBL/GenBank/DDBJ databases">
        <authorList>
            <person name="Lanie J.A."/>
            <person name="Ng W.-L."/>
            <person name="Kazmierczak K.M."/>
            <person name="Andrzejewski T.M."/>
            <person name="Davidsen T.M."/>
            <person name="Wayne K.J."/>
            <person name="Tettelin H."/>
            <person name="Glass J.I."/>
            <person name="Rusch D."/>
            <person name="Podicherti R."/>
            <person name="Tsui H.-C.T."/>
            <person name="Winkler M.E."/>
        </authorList>
    </citation>
    <scope>NUCLEOTIDE SEQUENCE</scope>
</reference>
<feature type="region of interest" description="Disordered" evidence="1">
    <location>
        <begin position="1"/>
        <end position="42"/>
    </location>
</feature>
<protein>
    <submittedName>
        <fullName evidence="2">Uncharacterized protein</fullName>
    </submittedName>
</protein>
<feature type="compositionally biased region" description="Basic and acidic residues" evidence="1">
    <location>
        <begin position="12"/>
        <end position="22"/>
    </location>
</feature>